<name>A0A8J6T3I6_9DELT</name>
<dbReference type="Gene3D" id="3.40.50.460">
    <property type="entry name" value="Phosphofructokinase domain"/>
    <property type="match status" value="1"/>
</dbReference>
<evidence type="ECO:0000256" key="3">
    <source>
        <dbReference type="ARBA" id="ARBA00022490"/>
    </source>
</evidence>
<feature type="region of interest" description="Disordered" evidence="10">
    <location>
        <begin position="1"/>
        <end position="26"/>
    </location>
</feature>
<dbReference type="GO" id="GO:0005945">
    <property type="term" value="C:6-phosphofructokinase complex"/>
    <property type="evidence" value="ECO:0007669"/>
    <property type="project" value="TreeGrafter"/>
</dbReference>
<organism evidence="12 13">
    <name type="scientific">Candidatus Desulfacyla euxinica</name>
    <dbReference type="NCBI Taxonomy" id="2841693"/>
    <lineage>
        <taxon>Bacteria</taxon>
        <taxon>Deltaproteobacteria</taxon>
        <taxon>Candidatus Desulfacyla</taxon>
    </lineage>
</organism>
<evidence type="ECO:0000256" key="10">
    <source>
        <dbReference type="SAM" id="MobiDB-lite"/>
    </source>
</evidence>
<keyword evidence="3" id="KW-0963">Cytoplasm</keyword>
<accession>A0A8J6T3I6</accession>
<dbReference type="GO" id="GO:0005524">
    <property type="term" value="F:ATP binding"/>
    <property type="evidence" value="ECO:0007669"/>
    <property type="project" value="TreeGrafter"/>
</dbReference>
<dbReference type="AlphaFoldDB" id="A0A8J6T3I6"/>
<dbReference type="GO" id="GO:0003872">
    <property type="term" value="F:6-phosphofructokinase activity"/>
    <property type="evidence" value="ECO:0007669"/>
    <property type="project" value="InterPro"/>
</dbReference>
<dbReference type="PRINTS" id="PR00476">
    <property type="entry name" value="PHFRCTKINASE"/>
</dbReference>
<comment type="similarity">
    <text evidence="9">Belongs to the phosphofructokinase type A (PFKA) family.</text>
</comment>
<dbReference type="GO" id="GO:0070095">
    <property type="term" value="F:fructose-6-phosphate binding"/>
    <property type="evidence" value="ECO:0007669"/>
    <property type="project" value="TreeGrafter"/>
</dbReference>
<feature type="domain" description="Phosphofructokinase" evidence="11">
    <location>
        <begin position="44"/>
        <end position="366"/>
    </location>
</feature>
<comment type="caution">
    <text evidence="12">The sequence shown here is derived from an EMBL/GenBank/DDBJ whole genome shotgun (WGS) entry which is preliminary data.</text>
</comment>
<dbReference type="EMBL" id="JACNJD010000240">
    <property type="protein sequence ID" value="MBC8177860.1"/>
    <property type="molecule type" value="Genomic_DNA"/>
</dbReference>
<reference evidence="12 13" key="1">
    <citation type="submission" date="2020-08" db="EMBL/GenBank/DDBJ databases">
        <title>Bridging the membrane lipid divide: bacteria of the FCB group superphylum have the potential to synthesize archaeal ether lipids.</title>
        <authorList>
            <person name="Villanueva L."/>
            <person name="Von Meijenfeldt F.A.B."/>
            <person name="Westbye A.B."/>
            <person name="Yadav S."/>
            <person name="Hopmans E.C."/>
            <person name="Dutilh B.E."/>
            <person name="Sinninghe Damste J.S."/>
        </authorList>
    </citation>
    <scope>NUCLEOTIDE SEQUENCE [LARGE SCALE GENOMIC DNA]</scope>
    <source>
        <strain evidence="12">NIOZ-UU27</strain>
    </source>
</reference>
<evidence type="ECO:0000256" key="2">
    <source>
        <dbReference type="ARBA" id="ARBA00004679"/>
    </source>
</evidence>
<protein>
    <submittedName>
        <fullName evidence="12">6-phosphofructokinase</fullName>
    </submittedName>
</protein>
<evidence type="ECO:0000256" key="9">
    <source>
        <dbReference type="ARBA" id="ARBA00038478"/>
    </source>
</evidence>
<dbReference type="GO" id="GO:0046872">
    <property type="term" value="F:metal ion binding"/>
    <property type="evidence" value="ECO:0007669"/>
    <property type="project" value="UniProtKB-KW"/>
</dbReference>
<dbReference type="GO" id="GO:0016208">
    <property type="term" value="F:AMP binding"/>
    <property type="evidence" value="ECO:0007669"/>
    <property type="project" value="TreeGrafter"/>
</dbReference>
<evidence type="ECO:0000313" key="12">
    <source>
        <dbReference type="EMBL" id="MBC8177860.1"/>
    </source>
</evidence>
<dbReference type="Proteomes" id="UP000650524">
    <property type="component" value="Unassembled WGS sequence"/>
</dbReference>
<dbReference type="UniPathway" id="UPA00109">
    <property type="reaction ID" value="UER00182"/>
</dbReference>
<keyword evidence="7" id="KW-0460">Magnesium</keyword>
<evidence type="ECO:0000256" key="4">
    <source>
        <dbReference type="ARBA" id="ARBA00022679"/>
    </source>
</evidence>
<evidence type="ECO:0000259" key="11">
    <source>
        <dbReference type="Pfam" id="PF00365"/>
    </source>
</evidence>
<dbReference type="GO" id="GO:0030388">
    <property type="term" value="P:fructose 1,6-bisphosphate metabolic process"/>
    <property type="evidence" value="ECO:0007669"/>
    <property type="project" value="TreeGrafter"/>
</dbReference>
<evidence type="ECO:0000256" key="6">
    <source>
        <dbReference type="ARBA" id="ARBA00022777"/>
    </source>
</evidence>
<dbReference type="GO" id="GO:0048029">
    <property type="term" value="F:monosaccharide binding"/>
    <property type="evidence" value="ECO:0007669"/>
    <property type="project" value="TreeGrafter"/>
</dbReference>
<dbReference type="PANTHER" id="PTHR13697:SF52">
    <property type="entry name" value="ATP-DEPENDENT 6-PHOSPHOFRUCTOKINASE 3"/>
    <property type="match status" value="1"/>
</dbReference>
<dbReference type="GO" id="GO:0042802">
    <property type="term" value="F:identical protein binding"/>
    <property type="evidence" value="ECO:0007669"/>
    <property type="project" value="TreeGrafter"/>
</dbReference>
<dbReference type="PANTHER" id="PTHR13697">
    <property type="entry name" value="PHOSPHOFRUCTOKINASE"/>
    <property type="match status" value="1"/>
</dbReference>
<dbReference type="Pfam" id="PF00365">
    <property type="entry name" value="PFK"/>
    <property type="match status" value="1"/>
</dbReference>
<keyword evidence="4" id="KW-0808">Transferase</keyword>
<dbReference type="SUPFAM" id="SSF53784">
    <property type="entry name" value="Phosphofructokinase"/>
    <property type="match status" value="1"/>
</dbReference>
<keyword evidence="6" id="KW-0418">Kinase</keyword>
<dbReference type="InterPro" id="IPR035966">
    <property type="entry name" value="PKF_sf"/>
</dbReference>
<dbReference type="InterPro" id="IPR000023">
    <property type="entry name" value="Phosphofructokinase_dom"/>
</dbReference>
<sequence length="424" mass="46456">MELSSAVRPGQPDHRDPRSYGCFGQTKKGGFSVGQKKVKKKPTIAILTGGGDVPGLNPCIKALVYRAASEGIRVLGIRRGWAGILEYNPADPETSGNHIQELVPAEVRTIDRSGGTCLHTSRTNPSVVKKENTPDFLKDAFNKGEDTHDFTSHCIKGLEHLDVDAVIPIGGDDTLSFAERLHSKRFPVIAIPKTMDNDVFGTDYCIGFSTAVTRGVGFIHALRTCTGSHERIAVIELFGRYCGETSLISAYLAGVDRAIISEVPFEPEKLARLIMEDKRANPKNYVMVTISEGAKIIGGEMFQSGECDAYGHRRLGGVGEETGTILKKLTGQDVLNQRISYLMRSGSPDSLDLMVAVNFANMAIDLFLKNAFGRLVALSNGNYTDIPLSTITTGQKRVDIRELYDIEEYRPKVRHVSGKPMFLY</sequence>
<evidence type="ECO:0000256" key="1">
    <source>
        <dbReference type="ARBA" id="ARBA00001946"/>
    </source>
</evidence>
<evidence type="ECO:0000256" key="8">
    <source>
        <dbReference type="ARBA" id="ARBA00023152"/>
    </source>
</evidence>
<evidence type="ECO:0000256" key="5">
    <source>
        <dbReference type="ARBA" id="ARBA00022723"/>
    </source>
</evidence>
<dbReference type="GO" id="GO:0006002">
    <property type="term" value="P:fructose 6-phosphate metabolic process"/>
    <property type="evidence" value="ECO:0007669"/>
    <property type="project" value="InterPro"/>
</dbReference>
<dbReference type="InterPro" id="IPR022953">
    <property type="entry name" value="ATP_PFK"/>
</dbReference>
<evidence type="ECO:0000256" key="7">
    <source>
        <dbReference type="ARBA" id="ARBA00022842"/>
    </source>
</evidence>
<gene>
    <name evidence="12" type="ORF">H8E19_10695</name>
</gene>
<comment type="pathway">
    <text evidence="2">Carbohydrate degradation; glycolysis; D-glyceraldehyde 3-phosphate and glycerone phosphate from D-glucose: step 3/4.</text>
</comment>
<proteinExistence type="inferred from homology"/>
<keyword evidence="5" id="KW-0479">Metal-binding</keyword>
<comment type="cofactor">
    <cofactor evidence="1">
        <name>Mg(2+)</name>
        <dbReference type="ChEBI" id="CHEBI:18420"/>
    </cofactor>
</comment>
<evidence type="ECO:0000313" key="13">
    <source>
        <dbReference type="Proteomes" id="UP000650524"/>
    </source>
</evidence>
<dbReference type="GO" id="GO:0061621">
    <property type="term" value="P:canonical glycolysis"/>
    <property type="evidence" value="ECO:0007669"/>
    <property type="project" value="TreeGrafter"/>
</dbReference>
<keyword evidence="8" id="KW-0324">Glycolysis</keyword>
<dbReference type="Gene3D" id="3.40.50.450">
    <property type="match status" value="1"/>
</dbReference>